<evidence type="ECO:0000259" key="1">
    <source>
        <dbReference type="Pfam" id="PF04937"/>
    </source>
</evidence>
<dbReference type="EMBL" id="AMZH03006948">
    <property type="protein sequence ID" value="RRT62522.1"/>
    <property type="molecule type" value="Genomic_DNA"/>
</dbReference>
<dbReference type="AlphaFoldDB" id="A0A426ZEY0"/>
<accession>A0A426ZEY0</accession>
<evidence type="ECO:0000313" key="3">
    <source>
        <dbReference type="Proteomes" id="UP000287651"/>
    </source>
</evidence>
<gene>
    <name evidence="2" type="ORF">B296_00038356</name>
</gene>
<dbReference type="Proteomes" id="UP000287651">
    <property type="component" value="Unassembled WGS sequence"/>
</dbReference>
<sequence>MCDSWTMPTRIRVINFLIYCNRQLVFHKSLNPSNKIQVANDIENLMNTIV</sequence>
<reference evidence="2 3" key="1">
    <citation type="journal article" date="2014" name="Agronomy (Basel)">
        <title>A Draft Genome Sequence for Ensete ventricosum, the Drought-Tolerant Tree Against Hunger.</title>
        <authorList>
            <person name="Harrison J."/>
            <person name="Moore K.A."/>
            <person name="Paszkiewicz K."/>
            <person name="Jones T."/>
            <person name="Grant M."/>
            <person name="Ambacheew D."/>
            <person name="Muzemil S."/>
            <person name="Studholme D.J."/>
        </authorList>
    </citation>
    <scope>NUCLEOTIDE SEQUENCE [LARGE SCALE GENOMIC DNA]</scope>
</reference>
<organism evidence="2 3">
    <name type="scientific">Ensete ventricosum</name>
    <name type="common">Abyssinian banana</name>
    <name type="synonym">Musa ensete</name>
    <dbReference type="NCBI Taxonomy" id="4639"/>
    <lineage>
        <taxon>Eukaryota</taxon>
        <taxon>Viridiplantae</taxon>
        <taxon>Streptophyta</taxon>
        <taxon>Embryophyta</taxon>
        <taxon>Tracheophyta</taxon>
        <taxon>Spermatophyta</taxon>
        <taxon>Magnoliopsida</taxon>
        <taxon>Liliopsida</taxon>
        <taxon>Zingiberales</taxon>
        <taxon>Musaceae</taxon>
        <taxon>Ensete</taxon>
    </lineage>
</organism>
<protein>
    <recommendedName>
        <fullName evidence="1">DUF659 domain-containing protein</fullName>
    </recommendedName>
</protein>
<proteinExistence type="predicted"/>
<dbReference type="InterPro" id="IPR007021">
    <property type="entry name" value="DUF659"/>
</dbReference>
<dbReference type="Pfam" id="PF04937">
    <property type="entry name" value="DUF659"/>
    <property type="match status" value="1"/>
</dbReference>
<name>A0A426ZEY0_ENSVE</name>
<comment type="caution">
    <text evidence="2">The sequence shown here is derived from an EMBL/GenBank/DDBJ whole genome shotgun (WGS) entry which is preliminary data.</text>
</comment>
<evidence type="ECO:0000313" key="2">
    <source>
        <dbReference type="EMBL" id="RRT62522.1"/>
    </source>
</evidence>
<feature type="domain" description="DUF659" evidence="1">
    <location>
        <begin position="1"/>
        <end position="50"/>
    </location>
</feature>